<feature type="domain" description="ABC transporter" evidence="3">
    <location>
        <begin position="3"/>
        <end position="223"/>
    </location>
</feature>
<dbReference type="EMBL" id="JAVCWF010000001">
    <property type="protein sequence ID" value="MDQ7937545.1"/>
    <property type="molecule type" value="Genomic_DNA"/>
</dbReference>
<dbReference type="InterPro" id="IPR027417">
    <property type="entry name" value="P-loop_NTPase"/>
</dbReference>
<keyword evidence="1" id="KW-0547">Nucleotide-binding</keyword>
<evidence type="ECO:0000256" key="1">
    <source>
        <dbReference type="ARBA" id="ARBA00022741"/>
    </source>
</evidence>
<reference evidence="4 5" key="1">
    <citation type="journal article" date="2023" name="Int. J. Syst. Evol. Microbiol.">
        <title>Lactiplantibacillus brownii sp. nov., a novel psychrotolerant species isolated from sauerkraut.</title>
        <authorList>
            <person name="Heng Y.C."/>
            <person name="Silvaraju S."/>
            <person name="Lee J.K.Y."/>
            <person name="Kittelmann S."/>
        </authorList>
    </citation>
    <scope>NUCLEOTIDE SEQUENCE [LARGE SCALE GENOMIC DNA]</scope>
    <source>
        <strain evidence="4 5">WILCCON 0030</strain>
    </source>
</reference>
<dbReference type="PANTHER" id="PTHR43158">
    <property type="entry name" value="SKFA PEPTIDE EXPORT ATP-BINDING PROTEIN SKFE"/>
    <property type="match status" value="1"/>
</dbReference>
<evidence type="ECO:0000313" key="5">
    <source>
        <dbReference type="Proteomes" id="UP001227831"/>
    </source>
</evidence>
<dbReference type="Gene3D" id="3.40.50.300">
    <property type="entry name" value="P-loop containing nucleotide triphosphate hydrolases"/>
    <property type="match status" value="1"/>
</dbReference>
<dbReference type="InterPro" id="IPR003439">
    <property type="entry name" value="ABC_transporter-like_ATP-bd"/>
</dbReference>
<dbReference type="Proteomes" id="UP001227831">
    <property type="component" value="Unassembled WGS sequence"/>
</dbReference>
<keyword evidence="2 4" id="KW-0067">ATP-binding</keyword>
<evidence type="ECO:0000259" key="3">
    <source>
        <dbReference type="PROSITE" id="PS50893"/>
    </source>
</evidence>
<dbReference type="PROSITE" id="PS50893">
    <property type="entry name" value="ABC_TRANSPORTER_2"/>
    <property type="match status" value="1"/>
</dbReference>
<evidence type="ECO:0000256" key="2">
    <source>
        <dbReference type="ARBA" id="ARBA00022840"/>
    </source>
</evidence>
<proteinExistence type="predicted"/>
<evidence type="ECO:0000313" key="4">
    <source>
        <dbReference type="EMBL" id="MDQ7937545.1"/>
    </source>
</evidence>
<dbReference type="SUPFAM" id="SSF52540">
    <property type="entry name" value="P-loop containing nucleoside triphosphate hydrolases"/>
    <property type="match status" value="1"/>
</dbReference>
<dbReference type="PANTHER" id="PTHR43158:SF10">
    <property type="entry name" value="ABC TRANSPORTER ATP-BINDING PROTEIN YTRB"/>
    <property type="match status" value="1"/>
</dbReference>
<dbReference type="InterPro" id="IPR003593">
    <property type="entry name" value="AAA+_ATPase"/>
</dbReference>
<comment type="caution">
    <text evidence="4">The sequence shown here is derived from an EMBL/GenBank/DDBJ whole genome shotgun (WGS) entry which is preliminary data.</text>
</comment>
<gene>
    <name evidence="4" type="ORF">RA086_07870</name>
</gene>
<organism evidence="4 5">
    <name type="scientific">Lactiplantibacillus brownii</name>
    <dbReference type="NCBI Taxonomy" id="3069269"/>
    <lineage>
        <taxon>Bacteria</taxon>
        <taxon>Bacillati</taxon>
        <taxon>Bacillota</taxon>
        <taxon>Bacilli</taxon>
        <taxon>Lactobacillales</taxon>
        <taxon>Lactobacillaceae</taxon>
        <taxon>Lactiplantibacillus</taxon>
    </lineage>
</organism>
<dbReference type="GO" id="GO:0005524">
    <property type="term" value="F:ATP binding"/>
    <property type="evidence" value="ECO:0007669"/>
    <property type="project" value="UniProtKB-KW"/>
</dbReference>
<accession>A0ABU1AA90</accession>
<keyword evidence="5" id="KW-1185">Reference proteome</keyword>
<dbReference type="SMART" id="SM00382">
    <property type="entry name" value="AAA"/>
    <property type="match status" value="1"/>
</dbReference>
<sequence length="223" mass="25289">MSIKVKGISKIINRQPIITEVSFEWPAARIIGLVGQNGAGKTTLFRTMADHYLPDAGSLLIDEQEVVKHPSMRQQLFYIDTQHNFFGALTLKQIAAMYARGYSHFDGKRFQQLLMAEQLSATSHYQQLSKGQRMLSQILLALVSGAPYVILDEPFDGLDILVRERIVARIVSEAVDHQTSFLISSHNLEELDGLCDQALFLKDHRLVETMIWRRSASRLKSFN</sequence>
<dbReference type="Pfam" id="PF00005">
    <property type="entry name" value="ABC_tran"/>
    <property type="match status" value="1"/>
</dbReference>
<protein>
    <submittedName>
        <fullName evidence="4">ABC transporter ATP-binding protein</fullName>
    </submittedName>
</protein>
<dbReference type="CDD" id="cd03230">
    <property type="entry name" value="ABC_DR_subfamily_A"/>
    <property type="match status" value="1"/>
</dbReference>
<dbReference type="RefSeq" id="WP_308703286.1">
    <property type="nucleotide sequence ID" value="NZ_AP027463.1"/>
</dbReference>
<name>A0ABU1AA90_9LACO</name>